<dbReference type="OrthoDB" id="9835171at2"/>
<gene>
    <name evidence="2" type="ORF">DDR33_11625</name>
</gene>
<keyword evidence="1" id="KW-1133">Transmembrane helix</keyword>
<evidence type="ECO:0000313" key="2">
    <source>
        <dbReference type="EMBL" id="PWG80662.1"/>
    </source>
</evidence>
<evidence type="ECO:0000313" key="3">
    <source>
        <dbReference type="Proteomes" id="UP000245647"/>
    </source>
</evidence>
<proteinExistence type="predicted"/>
<dbReference type="RefSeq" id="WP_109415949.1">
    <property type="nucleotide sequence ID" value="NZ_QEAS01000008.1"/>
</dbReference>
<dbReference type="EMBL" id="QEAS01000008">
    <property type="protein sequence ID" value="PWG80662.1"/>
    <property type="molecule type" value="Genomic_DNA"/>
</dbReference>
<dbReference type="Proteomes" id="UP000245647">
    <property type="component" value="Unassembled WGS sequence"/>
</dbReference>
<organism evidence="2 3">
    <name type="scientific">Pararcticibacter amylolyticus</name>
    <dbReference type="NCBI Taxonomy" id="2173175"/>
    <lineage>
        <taxon>Bacteria</taxon>
        <taxon>Pseudomonadati</taxon>
        <taxon>Bacteroidota</taxon>
        <taxon>Sphingobacteriia</taxon>
        <taxon>Sphingobacteriales</taxon>
        <taxon>Sphingobacteriaceae</taxon>
        <taxon>Pararcticibacter</taxon>
    </lineage>
</organism>
<feature type="transmembrane region" description="Helical" evidence="1">
    <location>
        <begin position="51"/>
        <end position="70"/>
    </location>
</feature>
<feature type="transmembrane region" description="Helical" evidence="1">
    <location>
        <begin position="12"/>
        <end position="31"/>
    </location>
</feature>
<feature type="transmembrane region" description="Helical" evidence="1">
    <location>
        <begin position="143"/>
        <end position="161"/>
    </location>
</feature>
<feature type="transmembrane region" description="Helical" evidence="1">
    <location>
        <begin position="197"/>
        <end position="217"/>
    </location>
</feature>
<keyword evidence="1" id="KW-0472">Membrane</keyword>
<dbReference type="AlphaFoldDB" id="A0A2U2PHD1"/>
<reference evidence="2 3" key="1">
    <citation type="submission" date="2018-04" db="EMBL/GenBank/DDBJ databases">
        <title>Pedobacter chongqingensis sp. nov., isolated from a rottenly hemp rope.</title>
        <authorList>
            <person name="Cai Y."/>
        </authorList>
    </citation>
    <scope>NUCLEOTIDE SEQUENCE [LARGE SCALE GENOMIC DNA]</scope>
    <source>
        <strain evidence="2 3">FJ4-8</strain>
    </source>
</reference>
<comment type="caution">
    <text evidence="2">The sequence shown here is derived from an EMBL/GenBank/DDBJ whole genome shotgun (WGS) entry which is preliminary data.</text>
</comment>
<protein>
    <submittedName>
        <fullName evidence="2">Uncharacterized protein</fullName>
    </submittedName>
</protein>
<keyword evidence="1" id="KW-0812">Transmembrane</keyword>
<sequence length="302" mass="33901">MYEKLAKYAGLLPLVAVFVYLFGYVMLNAYLNNFGITENVALDERILSLGILYLVIIAPIILVCFATFKFGDYRNVNQSTYPELIDNLHDAFGYSLLYALSLGALLLKTAMDNSTIVVLGILAVAAIINKVPMKSTVRMYLKGAFMISSFFIYVTIGISGVVSPKTWFYLVVFMAFLTCIGLRIFNKEGTTYQASRIAIVVTTLLALASTVGANLIGHIPAQYGGEKRDKIVYFLDMTAVDKLKRTQLKPYIEKDNSVTMQSVYQNSDRIYFLTPNQYVLSIPKSFVESEQVKVPKYNYVDR</sequence>
<feature type="transmembrane region" description="Helical" evidence="1">
    <location>
        <begin position="167"/>
        <end position="185"/>
    </location>
</feature>
<feature type="transmembrane region" description="Helical" evidence="1">
    <location>
        <begin position="91"/>
        <end position="107"/>
    </location>
</feature>
<evidence type="ECO:0000256" key="1">
    <source>
        <dbReference type="SAM" id="Phobius"/>
    </source>
</evidence>
<keyword evidence="3" id="KW-1185">Reference proteome</keyword>
<feature type="transmembrane region" description="Helical" evidence="1">
    <location>
        <begin position="113"/>
        <end position="131"/>
    </location>
</feature>
<name>A0A2U2PHD1_9SPHI</name>
<accession>A0A2U2PHD1</accession>